<keyword evidence="1" id="KW-0812">Transmembrane</keyword>
<feature type="transmembrane region" description="Helical" evidence="1">
    <location>
        <begin position="142"/>
        <end position="161"/>
    </location>
</feature>
<feature type="transmembrane region" description="Helical" evidence="1">
    <location>
        <begin position="12"/>
        <end position="30"/>
    </location>
</feature>
<protein>
    <recommendedName>
        <fullName evidence="4">Glycosyltransferase RgtA/B/C/D-like domain-containing protein</fullName>
    </recommendedName>
</protein>
<dbReference type="EMBL" id="MHNW01000029">
    <property type="protein sequence ID" value="OGZ53135.1"/>
    <property type="molecule type" value="Genomic_DNA"/>
</dbReference>
<proteinExistence type="predicted"/>
<accession>A0A1G2GSE1</accession>
<feature type="transmembrane region" description="Helical" evidence="1">
    <location>
        <begin position="255"/>
        <end position="279"/>
    </location>
</feature>
<feature type="transmembrane region" description="Helical" evidence="1">
    <location>
        <begin position="390"/>
        <end position="412"/>
    </location>
</feature>
<evidence type="ECO:0000313" key="2">
    <source>
        <dbReference type="EMBL" id="OGZ53135.1"/>
    </source>
</evidence>
<name>A0A1G2GSE1_9BACT</name>
<dbReference type="AlphaFoldDB" id="A0A1G2GSE1"/>
<evidence type="ECO:0000313" key="3">
    <source>
        <dbReference type="Proteomes" id="UP000179106"/>
    </source>
</evidence>
<feature type="transmembrane region" description="Helical" evidence="1">
    <location>
        <begin position="446"/>
        <end position="464"/>
    </location>
</feature>
<feature type="transmembrane region" description="Helical" evidence="1">
    <location>
        <begin position="356"/>
        <end position="378"/>
    </location>
</feature>
<organism evidence="2 3">
    <name type="scientific">Candidatus Ryanbacteria bacterium RIFCSPLOWO2_01_FULL_48_26</name>
    <dbReference type="NCBI Taxonomy" id="1802126"/>
    <lineage>
        <taxon>Bacteria</taxon>
        <taxon>Candidatus Ryaniibacteriota</taxon>
    </lineage>
</organism>
<comment type="caution">
    <text evidence="2">The sequence shown here is derived from an EMBL/GenBank/DDBJ whole genome shotgun (WGS) entry which is preliminary data.</text>
</comment>
<feature type="transmembrane region" description="Helical" evidence="1">
    <location>
        <begin position="225"/>
        <end position="243"/>
    </location>
</feature>
<dbReference type="STRING" id="1802126.A3B25_03295"/>
<evidence type="ECO:0000256" key="1">
    <source>
        <dbReference type="SAM" id="Phobius"/>
    </source>
</evidence>
<keyword evidence="1" id="KW-1133">Transmembrane helix</keyword>
<evidence type="ECO:0008006" key="4">
    <source>
        <dbReference type="Google" id="ProtNLM"/>
    </source>
</evidence>
<feature type="transmembrane region" description="Helical" evidence="1">
    <location>
        <begin position="300"/>
        <end position="322"/>
    </location>
</feature>
<feature type="transmembrane region" description="Helical" evidence="1">
    <location>
        <begin position="197"/>
        <end position="218"/>
    </location>
</feature>
<reference evidence="2 3" key="1">
    <citation type="journal article" date="2016" name="Nat. Commun.">
        <title>Thousands of microbial genomes shed light on interconnected biogeochemical processes in an aquifer system.</title>
        <authorList>
            <person name="Anantharaman K."/>
            <person name="Brown C.T."/>
            <person name="Hug L.A."/>
            <person name="Sharon I."/>
            <person name="Castelle C.J."/>
            <person name="Probst A.J."/>
            <person name="Thomas B.C."/>
            <person name="Singh A."/>
            <person name="Wilkins M.J."/>
            <person name="Karaoz U."/>
            <person name="Brodie E.L."/>
            <person name="Williams K.H."/>
            <person name="Hubbard S.S."/>
            <person name="Banfield J.F."/>
        </authorList>
    </citation>
    <scope>NUCLEOTIDE SEQUENCE [LARGE SCALE GENOMIC DNA]</scope>
</reference>
<dbReference type="Proteomes" id="UP000179106">
    <property type="component" value="Unassembled WGS sequence"/>
</dbReference>
<keyword evidence="1" id="KW-0472">Membrane</keyword>
<feature type="transmembrane region" description="Helical" evidence="1">
    <location>
        <begin position="418"/>
        <end position="434"/>
    </location>
</feature>
<feature type="transmembrane region" description="Helical" evidence="1">
    <location>
        <begin position="173"/>
        <end position="191"/>
    </location>
</feature>
<gene>
    <name evidence="2" type="ORF">A3B25_03295</name>
</gene>
<sequence length="594" mass="66021">MSAFSKLPTKEVYIAIVFCILAVTVFSIHVSHRTAHFQECDSTVVYEALHNFPIPSFSFNSYVSQGSVVSAEQAQSILAWPLVRTFTSLYREQYHITDEGEFNARVVRALTRLNPVTAFRAAYIAAVSQIPLPFFIKSFFALPTAATYFPGAGLLFGLLSGPNTSYEDFMSRATLLTLVLFSVSAFLLYVISRRMGIVPLVGAIAGTLFLFSISIYSYGYHLGSTIFNIVSGFAWLLVFVKYWNTSAFFKKMSLATAAIVFFNYLIVVYWSALFLFIIYKESRGFAGDARGKLKKVVKSALVFLKTQWLACAAFVFIGLFFYPPGQSYRGTTSFETLPGYAYNIILNFFGFYNDRGWLNVLQFCVAGALLVVAAIGIFSKKIDPASPRYAFRGVVVALFAVYAVLVAGHVLAFFPSRHILVFAPVMFLLVALALQDVVDRFRPSDVVLVGMWAVLVVLGFLSLFPRISATEDRFAIGPVDPDVKKVFIYDCGASWGYKQWNVGVPVEVIKPSSFAPEVNQTYLYVSQTAPMNEAFTSIAREKQQEAEAPAVQVLSESYTPSDACFLGYHPSSSCLYGSPNRLYRAKFIILPSKE</sequence>